<keyword evidence="2 4" id="KW-0560">Oxidoreductase</keyword>
<evidence type="ECO:0000313" key="6">
    <source>
        <dbReference type="Proteomes" id="UP000235584"/>
    </source>
</evidence>
<name>A0A2K9NWB5_BACTC</name>
<dbReference type="InterPro" id="IPR033524">
    <property type="entry name" value="Glu/Leu/Phe/Val_DH_AS"/>
</dbReference>
<dbReference type="InterPro" id="IPR046346">
    <property type="entry name" value="Aminoacid_DH-like_N_sf"/>
</dbReference>
<dbReference type="PROSITE" id="PS00074">
    <property type="entry name" value="GLFV_DEHYDROGENASE"/>
    <property type="match status" value="1"/>
</dbReference>
<dbReference type="InterPro" id="IPR006096">
    <property type="entry name" value="Glu/Leu/Phe/Val/Trp_DH_C"/>
</dbReference>
<dbReference type="SUPFAM" id="SSF51735">
    <property type="entry name" value="NAD(P)-binding Rossmann-fold domains"/>
    <property type="match status" value="1"/>
</dbReference>
<dbReference type="SMART" id="SM00839">
    <property type="entry name" value="ELFV_dehydrog"/>
    <property type="match status" value="1"/>
</dbReference>
<keyword evidence="3" id="KW-0520">NAD</keyword>
<protein>
    <submittedName>
        <fullName evidence="5">Leucine dehydrogenase</fullName>
    </submittedName>
</protein>
<gene>
    <name evidence="5" type="ORF">C0V70_17195</name>
</gene>
<evidence type="ECO:0000313" key="5">
    <source>
        <dbReference type="EMBL" id="AUN99808.1"/>
    </source>
</evidence>
<evidence type="ECO:0000256" key="1">
    <source>
        <dbReference type="ARBA" id="ARBA00006382"/>
    </source>
</evidence>
<dbReference type="InterPro" id="IPR016211">
    <property type="entry name" value="Glu/Phe/Leu/Val/Trp_DH_bac/arc"/>
</dbReference>
<dbReference type="PRINTS" id="PR00082">
    <property type="entry name" value="GLFDHDRGNASE"/>
</dbReference>
<dbReference type="FunFam" id="3.40.50.10860:FF:000010">
    <property type="entry name" value="Leucine dehydrogenase"/>
    <property type="match status" value="1"/>
</dbReference>
<comment type="similarity">
    <text evidence="1 4">Belongs to the Glu/Leu/Phe/Val dehydrogenases family.</text>
</comment>
<evidence type="ECO:0000256" key="2">
    <source>
        <dbReference type="ARBA" id="ARBA00023002"/>
    </source>
</evidence>
<sequence>MFTFEKLYSMGHEEVVFFSDPSCGLKAIVAIHNTTLGPALGGTRMWNYKSIDDAIEDALRLSRGMTYKNSISGLNLGGGKAVIMGDPTKDKSEALFRSYGRFVESLNGRYITAEDVNTTVDDMEFIFAETNNVTGVAEINGGSGNPSPWTARGVFRGMEASALKVFGDRSLKGKVVALQGAGSVGTHLGRHLYESGAKVLFTDMNEANIARFKEAVPNAEFVGLNDIYDVKCDIYAPCALGATVNDQTIDRIKAKIICGAANNQLAENRHGDMLKEKGILYAPDYLINAGGVMNVSIEFEGWSAEKATKMVDKIYDTTLKIFKLSDEQNIPVYKATDLMAEQRIQSIKNIRGKYLGNLSHRFPGRKSRSR</sequence>
<dbReference type="EMBL" id="CP025704">
    <property type="protein sequence ID" value="AUN99808.1"/>
    <property type="molecule type" value="Genomic_DNA"/>
</dbReference>
<dbReference type="RefSeq" id="WP_102245097.1">
    <property type="nucleotide sequence ID" value="NZ_CP025704.1"/>
</dbReference>
<reference evidence="5 6" key="1">
    <citation type="submission" date="2018-01" db="EMBL/GenBank/DDBJ databases">
        <title>Complete genome sequence of Bacteriovorax stolpii DSM12778.</title>
        <authorList>
            <person name="Tang B."/>
            <person name="Chang J."/>
        </authorList>
    </citation>
    <scope>NUCLEOTIDE SEQUENCE [LARGE SCALE GENOMIC DNA]</scope>
    <source>
        <strain evidence="5 6">DSM 12778</strain>
    </source>
</reference>
<evidence type="ECO:0000256" key="3">
    <source>
        <dbReference type="ARBA" id="ARBA00023027"/>
    </source>
</evidence>
<accession>A0A2K9NWB5</accession>
<dbReference type="PIRSF" id="PIRSF000188">
    <property type="entry name" value="Phe_leu_dh"/>
    <property type="match status" value="1"/>
</dbReference>
<dbReference type="Pfam" id="PF02812">
    <property type="entry name" value="ELFV_dehydrog_N"/>
    <property type="match status" value="1"/>
</dbReference>
<proteinExistence type="inferred from homology"/>
<dbReference type="Proteomes" id="UP000235584">
    <property type="component" value="Chromosome"/>
</dbReference>
<dbReference type="InterPro" id="IPR006095">
    <property type="entry name" value="Glu/Leu/Phe/Val/Trp_DH"/>
</dbReference>
<dbReference type="AlphaFoldDB" id="A0A2K9NWB5"/>
<dbReference type="GO" id="GO:0016639">
    <property type="term" value="F:oxidoreductase activity, acting on the CH-NH2 group of donors, NAD or NADP as acceptor"/>
    <property type="evidence" value="ECO:0007669"/>
    <property type="project" value="InterPro"/>
</dbReference>
<dbReference type="PANTHER" id="PTHR42722">
    <property type="entry name" value="LEUCINE DEHYDROGENASE"/>
    <property type="match status" value="1"/>
</dbReference>
<dbReference type="Gene3D" id="3.40.50.10860">
    <property type="entry name" value="Leucine Dehydrogenase, chain A, domain 1"/>
    <property type="match status" value="1"/>
</dbReference>
<dbReference type="Gene3D" id="3.40.50.720">
    <property type="entry name" value="NAD(P)-binding Rossmann-like Domain"/>
    <property type="match status" value="1"/>
</dbReference>
<keyword evidence="6" id="KW-1185">Reference proteome</keyword>
<dbReference type="KEGG" id="bsto:C0V70_17195"/>
<dbReference type="PANTHER" id="PTHR42722:SF1">
    <property type="entry name" value="VALINE DEHYDROGENASE"/>
    <property type="match status" value="1"/>
</dbReference>
<dbReference type="SUPFAM" id="SSF53223">
    <property type="entry name" value="Aminoacid dehydrogenase-like, N-terminal domain"/>
    <property type="match status" value="1"/>
</dbReference>
<dbReference type="InterPro" id="IPR006097">
    <property type="entry name" value="Glu/Leu/Phe/Val/Trp_DH_dimer"/>
</dbReference>
<dbReference type="CDD" id="cd01075">
    <property type="entry name" value="NAD_bind_Leu_Phe_Val_DH"/>
    <property type="match status" value="1"/>
</dbReference>
<dbReference type="InterPro" id="IPR036291">
    <property type="entry name" value="NAD(P)-bd_dom_sf"/>
</dbReference>
<dbReference type="GO" id="GO:0006520">
    <property type="term" value="P:amino acid metabolic process"/>
    <property type="evidence" value="ECO:0007669"/>
    <property type="project" value="InterPro"/>
</dbReference>
<dbReference type="Pfam" id="PF00208">
    <property type="entry name" value="ELFV_dehydrog"/>
    <property type="match status" value="1"/>
</dbReference>
<evidence type="ECO:0000256" key="4">
    <source>
        <dbReference type="RuleBase" id="RU004417"/>
    </source>
</evidence>
<organism evidence="5 6">
    <name type="scientific">Bacteriovorax stolpii</name>
    <name type="common">Bdellovibrio stolpii</name>
    <dbReference type="NCBI Taxonomy" id="960"/>
    <lineage>
        <taxon>Bacteria</taxon>
        <taxon>Pseudomonadati</taxon>
        <taxon>Bdellovibrionota</taxon>
        <taxon>Bacteriovoracia</taxon>
        <taxon>Bacteriovoracales</taxon>
        <taxon>Bacteriovoracaceae</taxon>
        <taxon>Bacteriovorax</taxon>
    </lineage>
</organism>